<feature type="domain" description="NmrA-like" evidence="1">
    <location>
        <begin position="7"/>
        <end position="231"/>
    </location>
</feature>
<dbReference type="Pfam" id="PF05368">
    <property type="entry name" value="NmrA"/>
    <property type="match status" value="1"/>
</dbReference>
<dbReference type="InterPro" id="IPR036291">
    <property type="entry name" value="NAD(P)-bd_dom_sf"/>
</dbReference>
<dbReference type="InterPro" id="IPR051604">
    <property type="entry name" value="Ergot_Alk_Oxidoreductase"/>
</dbReference>
<dbReference type="PANTHER" id="PTHR43162:SF1">
    <property type="entry name" value="PRESTALK A DIFFERENTIATION PROTEIN A"/>
    <property type="match status" value="1"/>
</dbReference>
<proteinExistence type="predicted"/>
<organism evidence="2 3">
    <name type="scientific">Phascolomyces articulosus</name>
    <dbReference type="NCBI Taxonomy" id="60185"/>
    <lineage>
        <taxon>Eukaryota</taxon>
        <taxon>Fungi</taxon>
        <taxon>Fungi incertae sedis</taxon>
        <taxon>Mucoromycota</taxon>
        <taxon>Mucoromycotina</taxon>
        <taxon>Mucoromycetes</taxon>
        <taxon>Mucorales</taxon>
        <taxon>Lichtheimiaceae</taxon>
        <taxon>Phascolomyces</taxon>
    </lineage>
</organism>
<dbReference type="SUPFAM" id="SSF51735">
    <property type="entry name" value="NAD(P)-binding Rossmann-fold domains"/>
    <property type="match status" value="1"/>
</dbReference>
<dbReference type="Gene3D" id="3.40.50.720">
    <property type="entry name" value="NAD(P)-binding Rossmann-like Domain"/>
    <property type="match status" value="1"/>
</dbReference>
<dbReference type="InterPro" id="IPR008030">
    <property type="entry name" value="NmrA-like"/>
</dbReference>
<evidence type="ECO:0000313" key="3">
    <source>
        <dbReference type="Proteomes" id="UP001209540"/>
    </source>
</evidence>
<dbReference type="EMBL" id="JAIXMP010000020">
    <property type="protein sequence ID" value="KAI9257165.1"/>
    <property type="molecule type" value="Genomic_DNA"/>
</dbReference>
<name>A0AAD5PBP0_9FUNG</name>
<dbReference type="Gene3D" id="3.90.25.10">
    <property type="entry name" value="UDP-galactose 4-epimerase, domain 1"/>
    <property type="match status" value="1"/>
</dbReference>
<protein>
    <recommendedName>
        <fullName evidence="1">NmrA-like domain-containing protein</fullName>
    </recommendedName>
</protein>
<dbReference type="AlphaFoldDB" id="A0AAD5PBP0"/>
<sequence>MAEKYYLTGATGQIGKVVLQELVKAGVQITVYTRSPDKVPKANNITIVEGDFKDLTPFENSIAGHTRLFLLIADRDNLTNIKIAMGTRAYAAGVKQIVDLSAKRLPYRSYNGLHIHELAEDALYAIKDRGYHVALRPTNFMSNMNFFDIVKKQDRIVDTADPDEKQEWISTTDIGLAGARILLQPVEKHKDATYELVGAIATPAERAAILSKVTGRQITYTQLPVQELYDYYINGGFTPDLSYYLATYQVVDPVSRGLPLLLGRAPESVEVWSFTYFNFTKTTLIEMGL</sequence>
<comment type="caution">
    <text evidence="2">The sequence shown here is derived from an EMBL/GenBank/DDBJ whole genome shotgun (WGS) entry which is preliminary data.</text>
</comment>
<gene>
    <name evidence="2" type="ORF">BDA99DRAFT_573490</name>
</gene>
<dbReference type="Proteomes" id="UP001209540">
    <property type="component" value="Unassembled WGS sequence"/>
</dbReference>
<accession>A0AAD5PBP0</accession>
<dbReference type="PANTHER" id="PTHR43162">
    <property type="match status" value="1"/>
</dbReference>
<reference evidence="2" key="2">
    <citation type="submission" date="2023-02" db="EMBL/GenBank/DDBJ databases">
        <authorList>
            <consortium name="DOE Joint Genome Institute"/>
            <person name="Mondo S.J."/>
            <person name="Chang Y."/>
            <person name="Wang Y."/>
            <person name="Ahrendt S."/>
            <person name="Andreopoulos W."/>
            <person name="Barry K."/>
            <person name="Beard J."/>
            <person name="Benny G.L."/>
            <person name="Blankenship S."/>
            <person name="Bonito G."/>
            <person name="Cuomo C."/>
            <person name="Desiro A."/>
            <person name="Gervers K.A."/>
            <person name="Hundley H."/>
            <person name="Kuo A."/>
            <person name="LaButti K."/>
            <person name="Lang B.F."/>
            <person name="Lipzen A."/>
            <person name="O'Donnell K."/>
            <person name="Pangilinan J."/>
            <person name="Reynolds N."/>
            <person name="Sandor L."/>
            <person name="Smith M.W."/>
            <person name="Tsang A."/>
            <person name="Grigoriev I.V."/>
            <person name="Stajich J.E."/>
            <person name="Spatafora J.W."/>
        </authorList>
    </citation>
    <scope>NUCLEOTIDE SEQUENCE</scope>
    <source>
        <strain evidence="2">RSA 2281</strain>
    </source>
</reference>
<evidence type="ECO:0000259" key="1">
    <source>
        <dbReference type="Pfam" id="PF05368"/>
    </source>
</evidence>
<keyword evidence="3" id="KW-1185">Reference proteome</keyword>
<evidence type="ECO:0000313" key="2">
    <source>
        <dbReference type="EMBL" id="KAI9257165.1"/>
    </source>
</evidence>
<reference evidence="2" key="1">
    <citation type="journal article" date="2022" name="IScience">
        <title>Evolution of zygomycete secretomes and the origins of terrestrial fungal ecologies.</title>
        <authorList>
            <person name="Chang Y."/>
            <person name="Wang Y."/>
            <person name="Mondo S."/>
            <person name="Ahrendt S."/>
            <person name="Andreopoulos W."/>
            <person name="Barry K."/>
            <person name="Beard J."/>
            <person name="Benny G.L."/>
            <person name="Blankenship S."/>
            <person name="Bonito G."/>
            <person name="Cuomo C."/>
            <person name="Desiro A."/>
            <person name="Gervers K.A."/>
            <person name="Hundley H."/>
            <person name="Kuo A."/>
            <person name="LaButti K."/>
            <person name="Lang B.F."/>
            <person name="Lipzen A."/>
            <person name="O'Donnell K."/>
            <person name="Pangilinan J."/>
            <person name="Reynolds N."/>
            <person name="Sandor L."/>
            <person name="Smith M.E."/>
            <person name="Tsang A."/>
            <person name="Grigoriev I.V."/>
            <person name="Stajich J.E."/>
            <person name="Spatafora J.W."/>
        </authorList>
    </citation>
    <scope>NUCLEOTIDE SEQUENCE</scope>
    <source>
        <strain evidence="2">RSA 2281</strain>
    </source>
</reference>